<dbReference type="EMBL" id="LR862141">
    <property type="protein sequence ID" value="CAD1820597.1"/>
    <property type="molecule type" value="Genomic_DNA"/>
</dbReference>
<dbReference type="PROSITE" id="PS50878">
    <property type="entry name" value="RT_POL"/>
    <property type="match status" value="1"/>
</dbReference>
<dbReference type="SUPFAM" id="SSF56672">
    <property type="entry name" value="DNA/RNA polymerases"/>
    <property type="match status" value="1"/>
</dbReference>
<proteinExistence type="predicted"/>
<dbReference type="InterPro" id="IPR000477">
    <property type="entry name" value="RT_dom"/>
</dbReference>
<dbReference type="InterPro" id="IPR043502">
    <property type="entry name" value="DNA/RNA_pol_sf"/>
</dbReference>
<dbReference type="PANTHER" id="PTHR33116:SF78">
    <property type="entry name" value="OS12G0587133 PROTEIN"/>
    <property type="match status" value="1"/>
</dbReference>
<sequence length="298" mass="32337">MILLNGVPGKSFACRRGLRQGDPLSPLLFILCVDVLYRMIHLAATSQSLPAVGIGDVKLHTLQFADDMLLFFDGTTRSAAAIKVILDAFSAYSGLKINYQKSAVVPINLTNSQASALADYLGCSTQAFPFIYLGLPLSPKRLRKADYVPLIEKLDNRLAGWKGLLLSRGGRLVLLNSTLSSVPTFFCSAFALPAWVLKVADKIRGAERVKVHSSSFSSPIDSSSAGELDVNPSKILCHLQPLSPSLYSECFTSSLLPNLSPSPSHVESWSSSVSLSVVGTSEKKGRRRRGRRRRVVEA</sequence>
<reference evidence="2" key="1">
    <citation type="submission" date="2020-07" db="EMBL/GenBank/DDBJ databases">
        <authorList>
            <person name="Lin J."/>
        </authorList>
    </citation>
    <scope>NUCLEOTIDE SEQUENCE</scope>
</reference>
<protein>
    <recommendedName>
        <fullName evidence="1">Reverse transcriptase domain-containing protein</fullName>
    </recommendedName>
</protein>
<accession>A0A6V7NQ43</accession>
<dbReference type="PANTHER" id="PTHR33116">
    <property type="entry name" value="REVERSE TRANSCRIPTASE ZINC-BINDING DOMAIN-CONTAINING PROTEIN-RELATED-RELATED"/>
    <property type="match status" value="1"/>
</dbReference>
<dbReference type="AlphaFoldDB" id="A0A6V7NQ43"/>
<dbReference type="Pfam" id="PF00078">
    <property type="entry name" value="RVT_1"/>
    <property type="match status" value="1"/>
</dbReference>
<evidence type="ECO:0000259" key="1">
    <source>
        <dbReference type="PROSITE" id="PS50878"/>
    </source>
</evidence>
<feature type="domain" description="Reverse transcriptase" evidence="1">
    <location>
        <begin position="1"/>
        <end position="137"/>
    </location>
</feature>
<name>A0A6V7NQ43_ANACO</name>
<evidence type="ECO:0000313" key="2">
    <source>
        <dbReference type="EMBL" id="CAD1820597.1"/>
    </source>
</evidence>
<gene>
    <name evidence="2" type="ORF">CB5_LOCUS3808</name>
</gene>
<organism evidence="2">
    <name type="scientific">Ananas comosus var. bracteatus</name>
    <name type="common">red pineapple</name>
    <dbReference type="NCBI Taxonomy" id="296719"/>
    <lineage>
        <taxon>Eukaryota</taxon>
        <taxon>Viridiplantae</taxon>
        <taxon>Streptophyta</taxon>
        <taxon>Embryophyta</taxon>
        <taxon>Tracheophyta</taxon>
        <taxon>Spermatophyta</taxon>
        <taxon>Magnoliopsida</taxon>
        <taxon>Liliopsida</taxon>
        <taxon>Poales</taxon>
        <taxon>Bromeliaceae</taxon>
        <taxon>Bromelioideae</taxon>
        <taxon>Ananas</taxon>
    </lineage>
</organism>